<dbReference type="PANTHER" id="PTHR42678:SF34">
    <property type="entry name" value="OS04G0183300 PROTEIN"/>
    <property type="match status" value="1"/>
</dbReference>
<evidence type="ECO:0000313" key="3">
    <source>
        <dbReference type="Proteomes" id="UP000234343"/>
    </source>
</evidence>
<evidence type="ECO:0000259" key="1">
    <source>
        <dbReference type="Pfam" id="PF01425"/>
    </source>
</evidence>
<dbReference type="Proteomes" id="UP000234343">
    <property type="component" value="Chromosome"/>
</dbReference>
<feature type="domain" description="Amidase" evidence="1">
    <location>
        <begin position="56"/>
        <end position="367"/>
    </location>
</feature>
<dbReference type="PANTHER" id="PTHR42678">
    <property type="entry name" value="AMIDASE"/>
    <property type="match status" value="1"/>
</dbReference>
<dbReference type="InterPro" id="IPR023631">
    <property type="entry name" value="Amidase_dom"/>
</dbReference>
<dbReference type="AlphaFoldDB" id="A0A2H5FNA6"/>
<accession>A0A2H5FNA6</accession>
<dbReference type="Pfam" id="PF01425">
    <property type="entry name" value="Amidase"/>
    <property type="match status" value="1"/>
</dbReference>
<sequence>MDRAIPFIFLIAFFLSNLAKAGDVDFTPKHPSFSLEETTISLIHTAINNNELTCEELINLYLERIKKYNLSAGEFAPINAFVEINQNVIDQARRLDKIHSNMHQLTGPLHCIPIILKDNIDTYDATTSSGSLALLGNQPNHDAFLVTQLRKAGAIILGKGGMDELAAGMFGISSRTGRIGNVYDTSKNPGGSSGGSAAAVSANFAVIGIGTDNSGSVRIPAAFNGVYGLRPSTGLISQNGIFPSGNLDGTPGPLARTVQDLATVLDVIAKANPTDMKTVNVPRDKTYAAYLNEDGLIGKRIGIVHKVGNRNVFKEMPNDISQIMKQSLLNLEKSGATIINEVNLSEFDTDRSPNMAGMRQDVDHYLSSYPSVRKDSQDLCDSNRVRVFGEAQKCVKFFCINAY</sequence>
<evidence type="ECO:0000313" key="2">
    <source>
        <dbReference type="EMBL" id="AUH72993.1"/>
    </source>
</evidence>
<organism evidence="2 3">
    <name type="scientific">Legionella sainthelensi</name>
    <dbReference type="NCBI Taxonomy" id="28087"/>
    <lineage>
        <taxon>Bacteria</taxon>
        <taxon>Pseudomonadati</taxon>
        <taxon>Pseudomonadota</taxon>
        <taxon>Gammaproteobacteria</taxon>
        <taxon>Legionellales</taxon>
        <taxon>Legionellaceae</taxon>
        <taxon>Legionella</taxon>
    </lineage>
</organism>
<reference evidence="2 3" key="1">
    <citation type="submission" date="2017-12" db="EMBL/GenBank/DDBJ databases">
        <title>Legionella sainthelensi LA01-117, whole genome sequence of a clinical isolate from New Zealand.</title>
        <authorList>
            <person name="Cree S.L."/>
            <person name="Slow S."/>
            <person name="Kennedy M.A."/>
            <person name="Murdoch D.R."/>
            <person name="Biggs P.J."/>
            <person name="Anderson T."/>
        </authorList>
    </citation>
    <scope>NUCLEOTIDE SEQUENCE [LARGE SCALE GENOMIC DNA]</scope>
    <source>
        <strain evidence="2 3">LA01-117</strain>
    </source>
</reference>
<protein>
    <recommendedName>
        <fullName evidence="1">Amidase domain-containing protein</fullName>
    </recommendedName>
</protein>
<proteinExistence type="predicted"/>
<dbReference type="SUPFAM" id="SSF75304">
    <property type="entry name" value="Amidase signature (AS) enzymes"/>
    <property type="match status" value="1"/>
</dbReference>
<name>A0A2H5FNA6_9GAMM</name>
<keyword evidence="3" id="KW-1185">Reference proteome</keyword>
<gene>
    <name evidence="2" type="ORF">CAB17_13775</name>
</gene>
<dbReference type="KEGG" id="lsh:CAB17_13775"/>
<dbReference type="Gene3D" id="3.90.1300.10">
    <property type="entry name" value="Amidase signature (AS) domain"/>
    <property type="match status" value="1"/>
</dbReference>
<dbReference type="InterPro" id="IPR036928">
    <property type="entry name" value="AS_sf"/>
</dbReference>
<dbReference type="EMBL" id="CP025491">
    <property type="protein sequence ID" value="AUH72993.1"/>
    <property type="molecule type" value="Genomic_DNA"/>
</dbReference>